<evidence type="ECO:0000256" key="3">
    <source>
        <dbReference type="ARBA" id="ARBA00023239"/>
    </source>
</evidence>
<evidence type="ECO:0000259" key="5">
    <source>
        <dbReference type="Pfam" id="PF02776"/>
    </source>
</evidence>
<sequence length="388" mass="40589">MLEASAFINASAARGLDFWSGVPCSFLTPLINRVASSAGAGLDYVGAASEGEAVAIAAGAWLGGRGGVVICQNSGLGNAVNPLTSLNHPFRIPLLMVVTWRGQPGIPDEPQHALMGRITQDLLSLCEVPSLPFPARDDAIAPALAAAQARFESDSLPFALVMEQGSVADETLSEPSRPQRQRGLHYDLRAYGDRPPRIALLERMLALLPGQAAVIATTGKSGRELFTLDDRAQHLYQVGSMGGASGMALGVAMTRPERRVVVLDGDGAALMKLGTLATIGAQHPPNLLHVLLDNGVHDSTGGQSTVSASVDFAGVALACGYAAAWSVDDASGFDQAMRAALDFEGPVLVHARIAPGSIKALGRPTVAPHEVARRFRAFLLDDPVTRAR</sequence>
<dbReference type="EMBL" id="VCDI01000005">
    <property type="protein sequence ID" value="TLU71808.1"/>
    <property type="molecule type" value="Genomic_DNA"/>
</dbReference>
<dbReference type="AlphaFoldDB" id="A0A5R9JBZ0"/>
<evidence type="ECO:0000313" key="6">
    <source>
        <dbReference type="EMBL" id="TLU71808.1"/>
    </source>
</evidence>
<dbReference type="InterPro" id="IPR000399">
    <property type="entry name" value="TPP-bd_CS"/>
</dbReference>
<dbReference type="GO" id="GO:0032923">
    <property type="term" value="P:organic phosphonate biosynthetic process"/>
    <property type="evidence" value="ECO:0007669"/>
    <property type="project" value="InterPro"/>
</dbReference>
<dbReference type="Gene3D" id="3.40.50.970">
    <property type="match status" value="2"/>
</dbReference>
<gene>
    <name evidence="6" type="primary">aepY</name>
    <name evidence="6" type="ORF">FE263_15205</name>
</gene>
<dbReference type="EC" id="4.1.1.82" evidence="6"/>
<dbReference type="PROSITE" id="PS00187">
    <property type="entry name" value="TPP_ENZYMES"/>
    <property type="match status" value="1"/>
</dbReference>
<dbReference type="GO" id="GO:0030976">
    <property type="term" value="F:thiamine pyrophosphate binding"/>
    <property type="evidence" value="ECO:0007669"/>
    <property type="project" value="InterPro"/>
</dbReference>
<organism evidence="6 7">
    <name type="scientific">Lichenicoccus roseus</name>
    <dbReference type="NCBI Taxonomy" id="2683649"/>
    <lineage>
        <taxon>Bacteria</taxon>
        <taxon>Pseudomonadati</taxon>
        <taxon>Pseudomonadota</taxon>
        <taxon>Alphaproteobacteria</taxon>
        <taxon>Acetobacterales</taxon>
        <taxon>Acetobacteraceae</taxon>
        <taxon>Lichenicoccus</taxon>
    </lineage>
</organism>
<dbReference type="RefSeq" id="WP_138326878.1">
    <property type="nucleotide sequence ID" value="NZ_VCDI01000005.1"/>
</dbReference>
<evidence type="ECO:0000259" key="4">
    <source>
        <dbReference type="Pfam" id="PF02775"/>
    </source>
</evidence>
<keyword evidence="6" id="KW-0670">Pyruvate</keyword>
<dbReference type="Pfam" id="PF02776">
    <property type="entry name" value="TPP_enzyme_N"/>
    <property type="match status" value="1"/>
</dbReference>
<dbReference type="GO" id="GO:0033980">
    <property type="term" value="F:phosphonopyruvate decarboxylase activity"/>
    <property type="evidence" value="ECO:0007669"/>
    <property type="project" value="UniProtKB-EC"/>
</dbReference>
<dbReference type="NCBIfam" id="TIGR03297">
    <property type="entry name" value="Ppyr-DeCO2ase"/>
    <property type="match status" value="1"/>
</dbReference>
<dbReference type="SUPFAM" id="SSF52518">
    <property type="entry name" value="Thiamin diphosphate-binding fold (THDP-binding)"/>
    <property type="match status" value="2"/>
</dbReference>
<dbReference type="CDD" id="cd07035">
    <property type="entry name" value="TPP_PYR_POX_like"/>
    <property type="match status" value="1"/>
</dbReference>
<evidence type="ECO:0000256" key="1">
    <source>
        <dbReference type="ARBA" id="ARBA00022793"/>
    </source>
</evidence>
<dbReference type="Pfam" id="PF02775">
    <property type="entry name" value="TPP_enzyme_C"/>
    <property type="match status" value="1"/>
</dbReference>
<dbReference type="InterPro" id="IPR011766">
    <property type="entry name" value="TPP_enzyme_TPP-bd"/>
</dbReference>
<accession>A0A5R9JBZ0</accession>
<feature type="domain" description="Thiamine pyrophosphate enzyme TPP-binding" evidence="4">
    <location>
        <begin position="237"/>
        <end position="350"/>
    </location>
</feature>
<keyword evidence="3 6" id="KW-0456">Lyase</keyword>
<keyword evidence="7" id="KW-1185">Reference proteome</keyword>
<keyword evidence="1" id="KW-0210">Decarboxylase</keyword>
<keyword evidence="2" id="KW-0786">Thiamine pyrophosphate</keyword>
<dbReference type="InterPro" id="IPR029061">
    <property type="entry name" value="THDP-binding"/>
</dbReference>
<evidence type="ECO:0000256" key="2">
    <source>
        <dbReference type="ARBA" id="ARBA00023052"/>
    </source>
</evidence>
<dbReference type="PANTHER" id="PTHR42818">
    <property type="entry name" value="SULFOPYRUVATE DECARBOXYLASE SUBUNIT ALPHA"/>
    <property type="match status" value="1"/>
</dbReference>
<dbReference type="GO" id="GO:0000287">
    <property type="term" value="F:magnesium ion binding"/>
    <property type="evidence" value="ECO:0007669"/>
    <property type="project" value="InterPro"/>
</dbReference>
<dbReference type="InterPro" id="IPR051818">
    <property type="entry name" value="TPP_dependent_decarboxylase"/>
</dbReference>
<dbReference type="InterPro" id="IPR017684">
    <property type="entry name" value="Phosphono-pyrv_decarboxylase"/>
</dbReference>
<dbReference type="Proteomes" id="UP000305654">
    <property type="component" value="Unassembled WGS sequence"/>
</dbReference>
<reference evidence="6 7" key="1">
    <citation type="submission" date="2019-05" db="EMBL/GenBank/DDBJ databases">
        <authorList>
            <person name="Pankratov T."/>
            <person name="Grouzdev D."/>
        </authorList>
    </citation>
    <scope>NUCLEOTIDE SEQUENCE [LARGE SCALE GENOMIC DNA]</scope>
    <source>
        <strain evidence="6 7">KEBCLARHB70R</strain>
    </source>
</reference>
<feature type="domain" description="Thiamine pyrophosphate enzyme N-terminal TPP-binding" evidence="5">
    <location>
        <begin position="6"/>
        <end position="117"/>
    </location>
</feature>
<dbReference type="InterPro" id="IPR012001">
    <property type="entry name" value="Thiamin_PyroP_enz_TPP-bd_dom"/>
</dbReference>
<name>A0A5R9JBZ0_9PROT</name>
<dbReference type="PANTHER" id="PTHR42818:SF1">
    <property type="entry name" value="SULFOPYRUVATE DECARBOXYLASE"/>
    <property type="match status" value="1"/>
</dbReference>
<comment type="caution">
    <text evidence="6">The sequence shown here is derived from an EMBL/GenBank/DDBJ whole genome shotgun (WGS) entry which is preliminary data.</text>
</comment>
<proteinExistence type="predicted"/>
<protein>
    <submittedName>
        <fullName evidence="6">Phosphonopyruvate decarboxylase</fullName>
        <ecNumber evidence="6">4.1.1.82</ecNumber>
    </submittedName>
</protein>
<evidence type="ECO:0000313" key="7">
    <source>
        <dbReference type="Proteomes" id="UP000305654"/>
    </source>
</evidence>
<dbReference type="OrthoDB" id="8220795at2"/>